<dbReference type="Proteomes" id="UP000255140">
    <property type="component" value="Unassembled WGS sequence"/>
</dbReference>
<reference evidence="2" key="3">
    <citation type="submission" date="2023-05" db="EMBL/GenBank/DDBJ databases">
        <title>Cataloging the Phylogenetic Diversity of Human Bladder Bacteria.</title>
        <authorList>
            <person name="Du J."/>
        </authorList>
    </citation>
    <scope>NUCLEOTIDE SEQUENCE</scope>
    <source>
        <strain evidence="2">UMB8703</strain>
    </source>
</reference>
<dbReference type="InterPro" id="IPR009267">
    <property type="entry name" value="NTP_transf_6"/>
</dbReference>
<keyword evidence="1" id="KW-0030">Aminoacyl-tRNA synthetase</keyword>
<dbReference type="RefSeq" id="WP_000161847.1">
    <property type="nucleotide sequence ID" value="NZ_CAACXY010000016.1"/>
</dbReference>
<dbReference type="AlphaFoldDB" id="A0A076Z6P5"/>
<evidence type="ECO:0000313" key="8">
    <source>
        <dbReference type="Proteomes" id="UP000254076"/>
    </source>
</evidence>
<dbReference type="EMBL" id="UHEW01000009">
    <property type="protein sequence ID" value="SUN67349.1"/>
    <property type="molecule type" value="Genomic_DNA"/>
</dbReference>
<dbReference type="PANTHER" id="PTHR39166">
    <property type="entry name" value="BLL1166 PROTEIN"/>
    <property type="match status" value="1"/>
</dbReference>
<dbReference type="Proteomes" id="UP000035346">
    <property type="component" value="Unassembled WGS sequence"/>
</dbReference>
<protein>
    <submittedName>
        <fullName evidence="2">Nucleotidyltransferase family protein</fullName>
    </submittedName>
    <submittedName>
        <fullName evidence="1">Prolyl-tRNA synthetase</fullName>
    </submittedName>
    <submittedName>
        <fullName evidence="3">Uncharacterized protein conserved in bacteria</fullName>
    </submittedName>
</protein>
<dbReference type="Pfam" id="PF06042">
    <property type="entry name" value="NTP_transf_6"/>
    <property type="match status" value="1"/>
</dbReference>
<proteinExistence type="predicted"/>
<dbReference type="GO" id="GO:0004812">
    <property type="term" value="F:aminoacyl-tRNA ligase activity"/>
    <property type="evidence" value="ECO:0007669"/>
    <property type="project" value="UniProtKB-KW"/>
</dbReference>
<dbReference type="EMBL" id="JASOIH010000009">
    <property type="protein sequence ID" value="MDK6899982.1"/>
    <property type="molecule type" value="Genomic_DNA"/>
</dbReference>
<dbReference type="PANTHER" id="PTHR39166:SF1">
    <property type="entry name" value="BLL1166 PROTEIN"/>
    <property type="match status" value="1"/>
</dbReference>
<evidence type="ECO:0000313" key="6">
    <source>
        <dbReference type="Proteomes" id="UP000035346"/>
    </source>
</evidence>
<dbReference type="Proteomes" id="UP000254076">
    <property type="component" value="Unassembled WGS sequence"/>
</dbReference>
<dbReference type="EMBL" id="UAVB01000001">
    <property type="protein sequence ID" value="SQA18011.1"/>
    <property type="molecule type" value="Genomic_DNA"/>
</dbReference>
<dbReference type="EMBL" id="UHEQ01000004">
    <property type="protein sequence ID" value="SUN13609.1"/>
    <property type="molecule type" value="Genomic_DNA"/>
</dbReference>
<gene>
    <name evidence="3" type="ORF">NCTC8181_00999</name>
    <name evidence="4" type="ORF">NCTC8185_00819</name>
    <name evidence="5" type="ORF">NCTC9828_02404</name>
    <name evidence="2" type="ORF">QP229_08250</name>
    <name evidence="1" type="ORF">WA04_00030</name>
</gene>
<dbReference type="Proteomes" id="UP001230629">
    <property type="component" value="Unassembled WGS sequence"/>
</dbReference>
<evidence type="ECO:0000313" key="5">
    <source>
        <dbReference type="EMBL" id="SUN67349.1"/>
    </source>
</evidence>
<evidence type="ECO:0000313" key="1">
    <source>
        <dbReference type="EMBL" id="KLL46241.1"/>
    </source>
</evidence>
<dbReference type="Proteomes" id="UP000250200">
    <property type="component" value="Unassembled WGS sequence"/>
</dbReference>
<evidence type="ECO:0000313" key="7">
    <source>
        <dbReference type="Proteomes" id="UP000250200"/>
    </source>
</evidence>
<reference evidence="1 6" key="1">
    <citation type="journal article" date="2015" name="PLoS ONE">
        <title>Genomic analysis reveals the molecular basis for capsule loss in the group B streptococcus population.</title>
        <authorList>
            <consortium name="DEVANI Consortium"/>
            <person name="Rosini R."/>
            <person name="Campisi E."/>
            <person name="De Chiara M."/>
            <person name="Tettelin H."/>
            <person name="Rinaudo D."/>
            <person name="Toniolo C."/>
            <person name="Metruccio M."/>
            <person name="Guidotti S."/>
            <person name="Sorensen U.B."/>
            <person name="Kilian M."/>
            <person name="Ramirez M."/>
            <person name="Janulczyk R."/>
            <person name="Donati C."/>
            <person name="Grandi G."/>
            <person name="Margarit I."/>
        </authorList>
    </citation>
    <scope>NUCLEOTIDE SEQUENCE [LARGE SCALE GENOMIC DNA]</scope>
    <source>
        <strain evidence="1 6">DK-B-USS-215</strain>
    </source>
</reference>
<name>A0A076Z6P5_STRAG</name>
<comment type="caution">
    <text evidence="1">The sequence shown here is derived from an EMBL/GenBank/DDBJ whole genome shotgun (WGS) entry which is preliminary data.</text>
</comment>
<evidence type="ECO:0000313" key="4">
    <source>
        <dbReference type="EMBL" id="SUN13609.1"/>
    </source>
</evidence>
<reference evidence="7 8" key="2">
    <citation type="submission" date="2018-06" db="EMBL/GenBank/DDBJ databases">
        <authorList>
            <consortium name="Pathogen Informatics"/>
            <person name="Doyle S."/>
        </authorList>
    </citation>
    <scope>NUCLEOTIDE SEQUENCE [LARGE SCALE GENOMIC DNA]</scope>
    <source>
        <strain evidence="3 7">NCTC8181</strain>
        <strain evidence="4 8">NCTC8185</strain>
        <strain evidence="5 9">NCTC9828</strain>
    </source>
</reference>
<organism evidence="1 6">
    <name type="scientific">Streptococcus agalactiae</name>
    <dbReference type="NCBI Taxonomy" id="1311"/>
    <lineage>
        <taxon>Bacteria</taxon>
        <taxon>Bacillati</taxon>
        <taxon>Bacillota</taxon>
        <taxon>Bacilli</taxon>
        <taxon>Lactobacillales</taxon>
        <taxon>Streptococcaceae</taxon>
        <taxon>Streptococcus</taxon>
    </lineage>
</organism>
<sequence length="183" mass="21693">MTKIYHMILCNSDIMKILAIIKSLPLNDCWLCAGTLRNFIWNKLSGINETLTSDIDVVFFDKNISYEETVVLEQQLKDNYPQYDWELKNEFYMNTHSPNTPKYTSSKDAISKFPEKCTAVGARLDDRNQLELYLPYGEEEILNFIVSPTPYFEEDLLRYNVYLKRVDKKKWNNIWPRLTIIKK</sequence>
<keyword evidence="1" id="KW-0436">Ligase</keyword>
<dbReference type="EMBL" id="LBKL01000002">
    <property type="protein sequence ID" value="KLL46241.1"/>
    <property type="molecule type" value="Genomic_DNA"/>
</dbReference>
<evidence type="ECO:0000313" key="3">
    <source>
        <dbReference type="EMBL" id="SQA18011.1"/>
    </source>
</evidence>
<dbReference type="KEGG" id="sagg:EN73_00690"/>
<accession>A0A076Z6P5</accession>
<evidence type="ECO:0000313" key="9">
    <source>
        <dbReference type="Proteomes" id="UP000255140"/>
    </source>
</evidence>
<evidence type="ECO:0000313" key="2">
    <source>
        <dbReference type="EMBL" id="MDK6899982.1"/>
    </source>
</evidence>